<comment type="caution">
    <text evidence="1">The sequence shown here is derived from an EMBL/GenBank/DDBJ whole genome shotgun (WGS) entry which is preliminary data.</text>
</comment>
<sequence>MLTDSFIVPLELAGAAAKPSEWQQFRLITVHRPDMAEQQGQARDARICAYA</sequence>
<organism evidence="1 2">
    <name type="scientific">Pseudoduganella rivuli</name>
    <dbReference type="NCBI Taxonomy" id="2666085"/>
    <lineage>
        <taxon>Bacteria</taxon>
        <taxon>Pseudomonadati</taxon>
        <taxon>Pseudomonadota</taxon>
        <taxon>Betaproteobacteria</taxon>
        <taxon>Burkholderiales</taxon>
        <taxon>Oxalobacteraceae</taxon>
        <taxon>Telluria group</taxon>
        <taxon>Pseudoduganella</taxon>
    </lineage>
</organism>
<evidence type="ECO:0000313" key="1">
    <source>
        <dbReference type="EMBL" id="MRV71006.1"/>
    </source>
</evidence>
<proteinExistence type="predicted"/>
<name>A0A7X2IJJ1_9BURK</name>
<dbReference type="AlphaFoldDB" id="A0A7X2IJJ1"/>
<reference evidence="1 2" key="1">
    <citation type="submission" date="2019-11" db="EMBL/GenBank/DDBJ databases">
        <title>Novel species isolated from a subtropical stream in China.</title>
        <authorList>
            <person name="Lu H."/>
        </authorList>
    </citation>
    <scope>NUCLEOTIDE SEQUENCE [LARGE SCALE GENOMIC DNA]</scope>
    <source>
        <strain evidence="1 2">FT92W</strain>
    </source>
</reference>
<accession>A0A7X2IJJ1</accession>
<dbReference type="Proteomes" id="UP000446768">
    <property type="component" value="Unassembled WGS sequence"/>
</dbReference>
<keyword evidence="2" id="KW-1185">Reference proteome</keyword>
<dbReference type="EMBL" id="WKJJ01000002">
    <property type="protein sequence ID" value="MRV71006.1"/>
    <property type="molecule type" value="Genomic_DNA"/>
</dbReference>
<protein>
    <submittedName>
        <fullName evidence="1">Uncharacterized protein</fullName>
    </submittedName>
</protein>
<evidence type="ECO:0000313" key="2">
    <source>
        <dbReference type="Proteomes" id="UP000446768"/>
    </source>
</evidence>
<gene>
    <name evidence="1" type="ORF">GJ700_04630</name>
</gene>
<dbReference type="RefSeq" id="WP_154371463.1">
    <property type="nucleotide sequence ID" value="NZ_WKJJ01000002.1"/>
</dbReference>